<evidence type="ECO:0000256" key="1">
    <source>
        <dbReference type="SAM" id="MobiDB-lite"/>
    </source>
</evidence>
<feature type="compositionally biased region" description="Basic and acidic residues" evidence="1">
    <location>
        <begin position="53"/>
        <end position="62"/>
    </location>
</feature>
<evidence type="ECO:0000313" key="2">
    <source>
        <dbReference type="EMBL" id="GMN47986.1"/>
    </source>
</evidence>
<sequence>MGSGSSFKVGVEFLDRVKVGVEFQFQGQDGGRGRVLGSWLGSKSSFGTGVEVGFHDKSRGQG</sequence>
<keyword evidence="3" id="KW-1185">Reference proteome</keyword>
<name>A0AA88AQB2_FICCA</name>
<comment type="caution">
    <text evidence="2">The sequence shown here is derived from an EMBL/GenBank/DDBJ whole genome shotgun (WGS) entry which is preliminary data.</text>
</comment>
<reference evidence="2" key="1">
    <citation type="submission" date="2023-07" db="EMBL/GenBank/DDBJ databases">
        <title>draft genome sequence of fig (Ficus carica).</title>
        <authorList>
            <person name="Takahashi T."/>
            <person name="Nishimura K."/>
        </authorList>
    </citation>
    <scope>NUCLEOTIDE SEQUENCE</scope>
</reference>
<organism evidence="2 3">
    <name type="scientific">Ficus carica</name>
    <name type="common">Common fig</name>
    <dbReference type="NCBI Taxonomy" id="3494"/>
    <lineage>
        <taxon>Eukaryota</taxon>
        <taxon>Viridiplantae</taxon>
        <taxon>Streptophyta</taxon>
        <taxon>Embryophyta</taxon>
        <taxon>Tracheophyta</taxon>
        <taxon>Spermatophyta</taxon>
        <taxon>Magnoliopsida</taxon>
        <taxon>eudicotyledons</taxon>
        <taxon>Gunneridae</taxon>
        <taxon>Pentapetalae</taxon>
        <taxon>rosids</taxon>
        <taxon>fabids</taxon>
        <taxon>Rosales</taxon>
        <taxon>Moraceae</taxon>
        <taxon>Ficeae</taxon>
        <taxon>Ficus</taxon>
    </lineage>
</organism>
<dbReference type="Proteomes" id="UP001187192">
    <property type="component" value="Unassembled WGS sequence"/>
</dbReference>
<accession>A0AA88AQB2</accession>
<proteinExistence type="predicted"/>
<evidence type="ECO:0000313" key="3">
    <source>
        <dbReference type="Proteomes" id="UP001187192"/>
    </source>
</evidence>
<dbReference type="AlphaFoldDB" id="A0AA88AQB2"/>
<dbReference type="EMBL" id="BTGU01000027">
    <property type="protein sequence ID" value="GMN47986.1"/>
    <property type="molecule type" value="Genomic_DNA"/>
</dbReference>
<feature type="region of interest" description="Disordered" evidence="1">
    <location>
        <begin position="42"/>
        <end position="62"/>
    </location>
</feature>
<gene>
    <name evidence="2" type="ORF">TIFTF001_017158</name>
</gene>
<protein>
    <submittedName>
        <fullName evidence="2">Uncharacterized protein</fullName>
    </submittedName>
</protein>